<evidence type="ECO:0000313" key="2">
    <source>
        <dbReference type="EMBL" id="MCQ8241523.1"/>
    </source>
</evidence>
<comment type="caution">
    <text evidence="2">The sequence shown here is derived from an EMBL/GenBank/DDBJ whole genome shotgun (WGS) entry which is preliminary data.</text>
</comment>
<sequence length="271" mass="28870">MDLNTITDIARPRDRSGLPPFREGDAILGGGTWLFSEPQRTLRRLVDLAGLGWPPIENGAQELRLSATCTLAALDAHAADAPWAAAALVRRCCRSLWGSFKIWNMATVGGNLCLALPAAPMAALAVALDAVCEIWCPDGTDRLLPASGLILAPQRTVLAPGEVLRALRIGRDRLHARYAVRQASLTEEGRSAALLAGRCTEAGGLALTITASVPRPLRLDFADAPAPDVLRAAVEAAGAAAGWYDDPHGAPDWRRHMTLRLAEQIRAELAT</sequence>
<name>A0ABT1VYV2_9PROT</name>
<evidence type="ECO:0000259" key="1">
    <source>
        <dbReference type="PROSITE" id="PS51387"/>
    </source>
</evidence>
<dbReference type="Pfam" id="PF00941">
    <property type="entry name" value="FAD_binding_5"/>
    <property type="match status" value="1"/>
</dbReference>
<dbReference type="InterPro" id="IPR036318">
    <property type="entry name" value="FAD-bd_PCMH-like_sf"/>
</dbReference>
<reference evidence="2 3" key="1">
    <citation type="submission" date="2022-06" db="EMBL/GenBank/DDBJ databases">
        <title>Rhizosaccharibacter gen. nov. sp. nov. KSS12, endophytic bacteria isolated from sugarcane.</title>
        <authorList>
            <person name="Pitiwittayakul N."/>
        </authorList>
    </citation>
    <scope>NUCLEOTIDE SEQUENCE [LARGE SCALE GENOMIC DNA]</scope>
    <source>
        <strain evidence="2 3">KSS12</strain>
    </source>
</reference>
<dbReference type="InterPro" id="IPR016166">
    <property type="entry name" value="FAD-bd_PCMH"/>
</dbReference>
<dbReference type="Gene3D" id="3.30.465.10">
    <property type="match status" value="1"/>
</dbReference>
<evidence type="ECO:0000313" key="3">
    <source>
        <dbReference type="Proteomes" id="UP001524547"/>
    </source>
</evidence>
<gene>
    <name evidence="2" type="ORF">NFI88_11820</name>
</gene>
<dbReference type="InterPro" id="IPR016169">
    <property type="entry name" value="FAD-bd_PCMH_sub2"/>
</dbReference>
<dbReference type="InterPro" id="IPR051312">
    <property type="entry name" value="Diverse_Substr_Oxidored"/>
</dbReference>
<dbReference type="InterPro" id="IPR002346">
    <property type="entry name" value="Mopterin_DH_FAD-bd"/>
</dbReference>
<organism evidence="2 3">
    <name type="scientific">Rhizosaccharibacter radicis</name>
    <dbReference type="NCBI Taxonomy" id="2782605"/>
    <lineage>
        <taxon>Bacteria</taxon>
        <taxon>Pseudomonadati</taxon>
        <taxon>Pseudomonadota</taxon>
        <taxon>Alphaproteobacteria</taxon>
        <taxon>Acetobacterales</taxon>
        <taxon>Acetobacteraceae</taxon>
        <taxon>Rhizosaccharibacter</taxon>
    </lineage>
</organism>
<dbReference type="PANTHER" id="PTHR42659">
    <property type="entry name" value="XANTHINE DEHYDROGENASE SUBUNIT C-RELATED"/>
    <property type="match status" value="1"/>
</dbReference>
<dbReference type="SUPFAM" id="SSF56176">
    <property type="entry name" value="FAD-binding/transporter-associated domain-like"/>
    <property type="match status" value="1"/>
</dbReference>
<dbReference type="Proteomes" id="UP001524547">
    <property type="component" value="Unassembled WGS sequence"/>
</dbReference>
<protein>
    <submittedName>
        <fullName evidence="2">FAD binding domain-containing protein</fullName>
    </submittedName>
</protein>
<keyword evidence="3" id="KW-1185">Reference proteome</keyword>
<accession>A0ABT1VYV2</accession>
<dbReference type="PANTHER" id="PTHR42659:SF9">
    <property type="entry name" value="XANTHINE DEHYDROGENASE FAD-BINDING SUBUNIT XDHB-RELATED"/>
    <property type="match status" value="1"/>
</dbReference>
<feature type="domain" description="FAD-binding PCMH-type" evidence="1">
    <location>
        <begin position="1"/>
        <end position="174"/>
    </location>
</feature>
<proteinExistence type="predicted"/>
<dbReference type="PROSITE" id="PS51387">
    <property type="entry name" value="FAD_PCMH"/>
    <property type="match status" value="1"/>
</dbReference>
<dbReference type="RefSeq" id="WP_422920272.1">
    <property type="nucleotide sequence ID" value="NZ_JAMZEJ010000007.1"/>
</dbReference>
<dbReference type="EMBL" id="JAMZEJ010000007">
    <property type="protein sequence ID" value="MCQ8241523.1"/>
    <property type="molecule type" value="Genomic_DNA"/>
</dbReference>